<dbReference type="EMBL" id="QKWP01000556">
    <property type="protein sequence ID" value="RIB18186.1"/>
    <property type="molecule type" value="Genomic_DNA"/>
</dbReference>
<evidence type="ECO:0000313" key="2">
    <source>
        <dbReference type="Proteomes" id="UP000266673"/>
    </source>
</evidence>
<dbReference type="AlphaFoldDB" id="A0A397VFR5"/>
<reference evidence="1" key="1">
    <citation type="submission" date="2018-06" db="EMBL/GenBank/DDBJ databases">
        <title>Comparative genomics reveals the genomic features of Rhizophagus irregularis, R. cerebriforme, R. diaphanum and Gigaspora rosea, and their symbiotic lifestyle signature.</title>
        <authorList>
            <person name="Morin E."/>
            <person name="San Clemente H."/>
            <person name="Chen E.C.H."/>
            <person name="De La Providencia I."/>
            <person name="Hainaut M."/>
            <person name="Kuo A."/>
            <person name="Kohler A."/>
            <person name="Murat C."/>
            <person name="Tang N."/>
            <person name="Roy S."/>
            <person name="Loubradou J."/>
            <person name="Henrissat B."/>
            <person name="Grigoriev I.V."/>
            <person name="Corradi N."/>
            <person name="Roux C."/>
            <person name="Martin F.M."/>
        </authorList>
    </citation>
    <scope>NUCLEOTIDE SEQUENCE [LARGE SCALE GENOMIC DNA]</scope>
    <source>
        <strain evidence="1">DAOM 194757</strain>
    </source>
</reference>
<sequence length="265" mass="30953">MIIDMQKKFFEILSNNYLELLNDKEDFNIVINVGEFQMPRYIYGGIVVLEKIDASFIFDFMLIAFELLFEELAKHLETHLIEKEAHWLQNALISLISRNGLQMEEVKIGIMLLNGELLKIQAYHLILKNGHLKFSSFKDYFTKLLPNIRYFHMSGDDIFNYVQPYQQIITELFESFSNDINGTHAEEIVSWVDRKPIYTTRVKEPERAIGCYSSRGPVFGSGFLFFSVGNNHDKGSFYEKSSIYEKLIRNESTYDENGRPCFSVE</sequence>
<evidence type="ECO:0000313" key="1">
    <source>
        <dbReference type="EMBL" id="RIB18186.1"/>
    </source>
</evidence>
<proteinExistence type="predicted"/>
<protein>
    <submittedName>
        <fullName evidence="1">Uncharacterized protein</fullName>
    </submittedName>
</protein>
<organism evidence="1 2">
    <name type="scientific">Gigaspora rosea</name>
    <dbReference type="NCBI Taxonomy" id="44941"/>
    <lineage>
        <taxon>Eukaryota</taxon>
        <taxon>Fungi</taxon>
        <taxon>Fungi incertae sedis</taxon>
        <taxon>Mucoromycota</taxon>
        <taxon>Glomeromycotina</taxon>
        <taxon>Glomeromycetes</taxon>
        <taxon>Diversisporales</taxon>
        <taxon>Gigasporaceae</taxon>
        <taxon>Gigaspora</taxon>
    </lineage>
</organism>
<accession>A0A397VFR5</accession>
<gene>
    <name evidence="1" type="ORF">C2G38_2185339</name>
</gene>
<comment type="caution">
    <text evidence="1">The sequence shown here is derived from an EMBL/GenBank/DDBJ whole genome shotgun (WGS) entry which is preliminary data.</text>
</comment>
<dbReference type="OrthoDB" id="408604at2759"/>
<keyword evidence="2" id="KW-1185">Reference proteome</keyword>
<name>A0A397VFR5_9GLOM</name>
<dbReference type="Proteomes" id="UP000266673">
    <property type="component" value="Unassembled WGS sequence"/>
</dbReference>